<sequence length="144" mass="16133">MSVRGHGIDKEVKQLLTLLNGHEIREDSELDPSPWKFRHSLCWWTARALGLQVGGIDELDGNENESLMDLHARLKSLVAGKARATVPQVEVEVQNPGGTVEPDKKAFEDFADLARIASKEMTVEQYVTQQRDADKPITLRKDIS</sequence>
<dbReference type="EMBL" id="JAOQBH010000030">
    <property type="protein sequence ID" value="KAJ4113302.1"/>
    <property type="molecule type" value="Genomic_DNA"/>
</dbReference>
<proteinExistence type="predicted"/>
<organism evidence="1 2">
    <name type="scientific">Fusarium equiseti</name>
    <name type="common">Fusarium scirpi</name>
    <dbReference type="NCBI Taxonomy" id="61235"/>
    <lineage>
        <taxon>Eukaryota</taxon>
        <taxon>Fungi</taxon>
        <taxon>Dikarya</taxon>
        <taxon>Ascomycota</taxon>
        <taxon>Pezizomycotina</taxon>
        <taxon>Sordariomycetes</taxon>
        <taxon>Hypocreomycetidae</taxon>
        <taxon>Hypocreales</taxon>
        <taxon>Nectriaceae</taxon>
        <taxon>Fusarium</taxon>
        <taxon>Fusarium incarnatum-equiseti species complex</taxon>
    </lineage>
</organism>
<accession>A0ABQ8QXG5</accession>
<dbReference type="Proteomes" id="UP001152024">
    <property type="component" value="Unassembled WGS sequence"/>
</dbReference>
<protein>
    <submittedName>
        <fullName evidence="1">Uncharacterized protein</fullName>
    </submittedName>
</protein>
<reference evidence="1" key="1">
    <citation type="submission" date="2022-09" db="EMBL/GenBank/DDBJ databases">
        <title>Fusarium specimens isolated from Avocado Roots.</title>
        <authorList>
            <person name="Stajich J."/>
            <person name="Roper C."/>
            <person name="Heimlech-Rivalta G."/>
        </authorList>
    </citation>
    <scope>NUCLEOTIDE SEQUENCE</scope>
    <source>
        <strain evidence="1">CF00095</strain>
    </source>
</reference>
<comment type="caution">
    <text evidence="1">The sequence shown here is derived from an EMBL/GenBank/DDBJ whole genome shotgun (WGS) entry which is preliminary data.</text>
</comment>
<gene>
    <name evidence="1" type="ORF">NW768_011585</name>
</gene>
<evidence type="ECO:0000313" key="2">
    <source>
        <dbReference type="Proteomes" id="UP001152024"/>
    </source>
</evidence>
<keyword evidence="2" id="KW-1185">Reference proteome</keyword>
<name>A0ABQ8QXG5_FUSEQ</name>
<evidence type="ECO:0000313" key="1">
    <source>
        <dbReference type="EMBL" id="KAJ4113302.1"/>
    </source>
</evidence>